<proteinExistence type="predicted"/>
<name>A0A6N7LL95_SINTE</name>
<organism evidence="1 2">
    <name type="scientific">Sinorhizobium terangae</name>
    <dbReference type="NCBI Taxonomy" id="110322"/>
    <lineage>
        <taxon>Bacteria</taxon>
        <taxon>Pseudomonadati</taxon>
        <taxon>Pseudomonadota</taxon>
        <taxon>Alphaproteobacteria</taxon>
        <taxon>Hyphomicrobiales</taxon>
        <taxon>Rhizobiaceae</taxon>
        <taxon>Sinorhizobium/Ensifer group</taxon>
        <taxon>Sinorhizobium</taxon>
    </lineage>
</organism>
<sequence>MTETKEFRRLKALAKRYARANRIAQHQALNLIAGELGFPHWTKLIAASKKGWQIATEQMAGLEAFVKRPLPAATFRNGDPETMNRRFAYLDQAEHGMIGNHAYRLQEVFHDVIIAGEGWSIRVPENPGLTPIVETFTHQEAECPVLDPEFLQTALSLARDRAVQVRAEISADWPRRSTKPDLSEVVRHPLSRSESDLWFCLHCDGKITGAQIAQNLWHCPGCGASPLDIFDTPFWSDDDGKSFLPVKTDGALDRDEPDFRIVDGRPKLDLNEEKIILLIRSALLDDATNISEKLGALQAEISVDDENGVWIVLEEDLWPEGKDPVQALAVAELLGLEVELVSSSSTIPFAWPGLGEIASSTSEYTQLMLDAYAQYGGSPDRKPKES</sequence>
<evidence type="ECO:0000313" key="2">
    <source>
        <dbReference type="Proteomes" id="UP000439983"/>
    </source>
</evidence>
<dbReference type="Proteomes" id="UP000439983">
    <property type="component" value="Unassembled WGS sequence"/>
</dbReference>
<comment type="caution">
    <text evidence="1">The sequence shown here is derived from an EMBL/GenBank/DDBJ whole genome shotgun (WGS) entry which is preliminary data.</text>
</comment>
<protein>
    <submittedName>
        <fullName evidence="1">Uncharacterized protein</fullName>
    </submittedName>
</protein>
<gene>
    <name evidence="1" type="ORF">GHK62_25750</name>
</gene>
<dbReference type="RefSeq" id="WP_153441854.1">
    <property type="nucleotide sequence ID" value="NZ_JACIGA010000027.1"/>
</dbReference>
<evidence type="ECO:0000313" key="1">
    <source>
        <dbReference type="EMBL" id="MQX18019.1"/>
    </source>
</evidence>
<keyword evidence="2" id="KW-1185">Reference proteome</keyword>
<dbReference type="OrthoDB" id="7871777at2"/>
<accession>A0A6N7LL95</accession>
<dbReference type="EMBL" id="WITC01000114">
    <property type="protein sequence ID" value="MQX18019.1"/>
    <property type="molecule type" value="Genomic_DNA"/>
</dbReference>
<dbReference type="AlphaFoldDB" id="A0A6N7LL95"/>
<reference evidence="1 2" key="1">
    <citation type="journal article" date="2013" name="Genome Biol.">
        <title>Comparative genomics of the core and accessory genomes of 48 Sinorhizobium strains comprising five genospecies.</title>
        <authorList>
            <person name="Sugawara M."/>
            <person name="Epstein B."/>
            <person name="Badgley B.D."/>
            <person name="Unno T."/>
            <person name="Xu L."/>
            <person name="Reese J."/>
            <person name="Gyaneshwar P."/>
            <person name="Denny R."/>
            <person name="Mudge J."/>
            <person name="Bharti A.K."/>
            <person name="Farmer A.D."/>
            <person name="May G.D."/>
            <person name="Woodward J.E."/>
            <person name="Medigue C."/>
            <person name="Vallenet D."/>
            <person name="Lajus A."/>
            <person name="Rouy Z."/>
            <person name="Martinez-Vaz B."/>
            <person name="Tiffin P."/>
            <person name="Young N.D."/>
            <person name="Sadowsky M.J."/>
        </authorList>
    </citation>
    <scope>NUCLEOTIDE SEQUENCE [LARGE SCALE GENOMIC DNA]</scope>
    <source>
        <strain evidence="1 2">USDA4894</strain>
    </source>
</reference>